<dbReference type="GO" id="GO:0016747">
    <property type="term" value="F:acyltransferase activity, transferring groups other than amino-acyl groups"/>
    <property type="evidence" value="ECO:0007669"/>
    <property type="project" value="InterPro"/>
</dbReference>
<evidence type="ECO:0000313" key="2">
    <source>
        <dbReference type="EMBL" id="VXD23662.1"/>
    </source>
</evidence>
<dbReference type="InterPro" id="IPR000182">
    <property type="entry name" value="GNAT_dom"/>
</dbReference>
<dbReference type="InterPro" id="IPR016181">
    <property type="entry name" value="Acyl_CoA_acyltransferase"/>
</dbReference>
<gene>
    <name evidence="2" type="ORF">PL8927_780237</name>
</gene>
<proteinExistence type="predicted"/>
<dbReference type="Pfam" id="PF00583">
    <property type="entry name" value="Acetyltransf_1"/>
    <property type="match status" value="1"/>
</dbReference>
<evidence type="ECO:0000259" key="1">
    <source>
        <dbReference type="PROSITE" id="PS51186"/>
    </source>
</evidence>
<keyword evidence="3" id="KW-1185">Reference proteome</keyword>
<dbReference type="SUPFAM" id="SSF55729">
    <property type="entry name" value="Acyl-CoA N-acyltransferases (Nat)"/>
    <property type="match status" value="1"/>
</dbReference>
<dbReference type="CDD" id="cd04301">
    <property type="entry name" value="NAT_SF"/>
    <property type="match status" value="1"/>
</dbReference>
<dbReference type="PANTHER" id="PTHR47443:SF3">
    <property type="entry name" value="GCN5-RELATED N-ACETYLTRANSFERASE 4, CHLOROPLASTIC"/>
    <property type="match status" value="1"/>
</dbReference>
<dbReference type="PROSITE" id="PS51186">
    <property type="entry name" value="GNAT"/>
    <property type="match status" value="1"/>
</dbReference>
<dbReference type="Proteomes" id="UP000184550">
    <property type="component" value="Unassembled WGS sequence"/>
</dbReference>
<accession>A0A7Z9C147</accession>
<dbReference type="EMBL" id="CZCU02000155">
    <property type="protein sequence ID" value="VXD23662.1"/>
    <property type="molecule type" value="Genomic_DNA"/>
</dbReference>
<reference evidence="2" key="1">
    <citation type="submission" date="2019-10" db="EMBL/GenBank/DDBJ databases">
        <authorList>
            <consortium name="Genoscope - CEA"/>
            <person name="William W."/>
        </authorList>
    </citation>
    <scope>NUCLEOTIDE SEQUENCE [LARGE SCALE GENOMIC DNA]</scope>
    <source>
        <strain evidence="2">BBR_PRJEB10992</strain>
    </source>
</reference>
<dbReference type="Gene3D" id="3.40.630.30">
    <property type="match status" value="1"/>
</dbReference>
<protein>
    <submittedName>
        <fullName evidence="2">GCN5-related N-acetyltransferase</fullName>
    </submittedName>
</protein>
<organism evidence="2 3">
    <name type="scientific">Planktothrix serta PCC 8927</name>
    <dbReference type="NCBI Taxonomy" id="671068"/>
    <lineage>
        <taxon>Bacteria</taxon>
        <taxon>Bacillati</taxon>
        <taxon>Cyanobacteriota</taxon>
        <taxon>Cyanophyceae</taxon>
        <taxon>Oscillatoriophycideae</taxon>
        <taxon>Oscillatoriales</taxon>
        <taxon>Microcoleaceae</taxon>
        <taxon>Planktothrix</taxon>
    </lineage>
</organism>
<dbReference type="PANTHER" id="PTHR47443">
    <property type="entry name" value="ACYL-COA N-ACYLTRANSFERASES (NAT) SUPERFAMILY PROTEIN"/>
    <property type="match status" value="1"/>
</dbReference>
<sequence length="227" mass="25944">MNHLFSTSRLNTSFLGCRNRAGWENLCGTGNPPPTGYSIDCSRLQIRPATLEDLTALTDVLADSFHGREGIWGWVYPILRLGIYEDLRTRLLMGSDQYLCLVAVASSPEVSTPGYGHPKEYVLGTVEMGLRSRYAWQLSLASRYPYLSNLAVHPHYRKQGIAQELLRICEQTAQCWGFSKVYLHVLENNPPARRLYYKMGYRLKEIDSGWDSVLLGQPRRLFLQKRI</sequence>
<name>A0A7Z9C147_9CYAN</name>
<dbReference type="AlphaFoldDB" id="A0A7Z9C147"/>
<feature type="domain" description="N-acetyltransferase" evidence="1">
    <location>
        <begin position="44"/>
        <end position="220"/>
    </location>
</feature>
<comment type="caution">
    <text evidence="2">The sequence shown here is derived from an EMBL/GenBank/DDBJ whole genome shotgun (WGS) entry which is preliminary data.</text>
</comment>
<evidence type="ECO:0000313" key="3">
    <source>
        <dbReference type="Proteomes" id="UP000184550"/>
    </source>
</evidence>